<evidence type="ECO:0008006" key="3">
    <source>
        <dbReference type="Google" id="ProtNLM"/>
    </source>
</evidence>
<sequence>MTSEPITSPSTAVNNAHNVLLIIDAESVLSRYPKPSMDASNPTSITNDLVFFVTGHSPQEIVVNDSNTKIPVEIGRHLHFRARSISLIAEHSVAVYSMNVGNSAVITPPTLEVHPGLTVPAPDPANPTKPGSHKADDHYWVCKATTSGTAQCELSFMLVNQQCEAEGFFVWPVVIEITD</sequence>
<dbReference type="EMBL" id="CABVHX010000008">
    <property type="protein sequence ID" value="VVN98785.1"/>
    <property type="molecule type" value="Genomic_DNA"/>
</dbReference>
<evidence type="ECO:0000313" key="1">
    <source>
        <dbReference type="EMBL" id="VVN98785.1"/>
    </source>
</evidence>
<dbReference type="Pfam" id="PF12306">
    <property type="entry name" value="PixA"/>
    <property type="match status" value="1"/>
</dbReference>
<gene>
    <name evidence="1" type="ORF">PS718_02491</name>
</gene>
<proteinExistence type="predicted"/>
<dbReference type="InterPro" id="IPR021087">
    <property type="entry name" value="Uncharacterised_PixA/AidA"/>
</dbReference>
<dbReference type="InterPro" id="IPR038712">
    <property type="entry name" value="PixA-like_sf"/>
</dbReference>
<dbReference type="Gene3D" id="2.60.40.3910">
    <property type="entry name" value="Inclusion body protein"/>
    <property type="match status" value="1"/>
</dbReference>
<accession>A0A5E7C3J2</accession>
<evidence type="ECO:0000313" key="2">
    <source>
        <dbReference type="Proteomes" id="UP000325375"/>
    </source>
</evidence>
<organism evidence="1 2">
    <name type="scientific">Pseudomonas fluorescens</name>
    <dbReference type="NCBI Taxonomy" id="294"/>
    <lineage>
        <taxon>Bacteria</taxon>
        <taxon>Pseudomonadati</taxon>
        <taxon>Pseudomonadota</taxon>
        <taxon>Gammaproteobacteria</taxon>
        <taxon>Pseudomonadales</taxon>
        <taxon>Pseudomonadaceae</taxon>
        <taxon>Pseudomonas</taxon>
    </lineage>
</organism>
<dbReference type="RefSeq" id="WP_150603068.1">
    <property type="nucleotide sequence ID" value="NZ_CABVHX010000008.1"/>
</dbReference>
<dbReference type="AlphaFoldDB" id="A0A5E7C3J2"/>
<reference evidence="1 2" key="1">
    <citation type="submission" date="2019-09" db="EMBL/GenBank/DDBJ databases">
        <authorList>
            <person name="Chandra G."/>
            <person name="Truman W A."/>
        </authorList>
    </citation>
    <scope>NUCLEOTIDE SEQUENCE [LARGE SCALE GENOMIC DNA]</scope>
    <source>
        <strain evidence="1">PS718</strain>
    </source>
</reference>
<name>A0A5E7C3J2_PSEFL</name>
<protein>
    <recommendedName>
        <fullName evidence="3">Inclusion body protein</fullName>
    </recommendedName>
</protein>
<dbReference type="Proteomes" id="UP000325375">
    <property type="component" value="Unassembled WGS sequence"/>
</dbReference>